<keyword evidence="6" id="KW-0679">Respiratory chain</keyword>
<keyword evidence="8" id="KW-0999">Mitochondrion inner membrane</keyword>
<keyword evidence="10" id="KW-0249">Electron transport</keyword>
<reference evidence="17" key="1">
    <citation type="journal article" date="2020" name="Stud. Mycol.">
        <title>101 Dothideomycetes genomes: a test case for predicting lifestyles and emergence of pathogens.</title>
        <authorList>
            <person name="Haridas S."/>
            <person name="Albert R."/>
            <person name="Binder M."/>
            <person name="Bloem J."/>
            <person name="Labutti K."/>
            <person name="Salamov A."/>
            <person name="Andreopoulos B."/>
            <person name="Baker S."/>
            <person name="Barry K."/>
            <person name="Bills G."/>
            <person name="Bluhm B."/>
            <person name="Cannon C."/>
            <person name="Castanera R."/>
            <person name="Culley D."/>
            <person name="Daum C."/>
            <person name="Ezra D."/>
            <person name="Gonzalez J."/>
            <person name="Henrissat B."/>
            <person name="Kuo A."/>
            <person name="Liang C."/>
            <person name="Lipzen A."/>
            <person name="Lutzoni F."/>
            <person name="Magnuson J."/>
            <person name="Mondo S."/>
            <person name="Nolan M."/>
            <person name="Ohm R."/>
            <person name="Pangilinan J."/>
            <person name="Park H.-J."/>
            <person name="Ramirez L."/>
            <person name="Alfaro M."/>
            <person name="Sun H."/>
            <person name="Tritt A."/>
            <person name="Yoshinaga Y."/>
            <person name="Zwiers L.-H."/>
            <person name="Turgeon B."/>
            <person name="Goodwin S."/>
            <person name="Spatafora J."/>
            <person name="Crous P."/>
            <person name="Grigoriev I."/>
        </authorList>
    </citation>
    <scope>NUCLEOTIDE SEQUENCE</scope>
    <source>
        <strain evidence="17">CBS 116005</strain>
    </source>
</reference>
<evidence type="ECO:0000313" key="18">
    <source>
        <dbReference type="Proteomes" id="UP000799436"/>
    </source>
</evidence>
<keyword evidence="7" id="KW-0812">Transmembrane</keyword>
<dbReference type="AlphaFoldDB" id="A0A6G1L556"/>
<dbReference type="Pfam" id="PF10183">
    <property type="entry name" value="ESSS"/>
    <property type="match status" value="1"/>
</dbReference>
<evidence type="ECO:0000256" key="10">
    <source>
        <dbReference type="ARBA" id="ARBA00022982"/>
    </source>
</evidence>
<accession>A0A6G1L556</accession>
<keyword evidence="11" id="KW-1133">Transmembrane helix</keyword>
<comment type="subcellular location">
    <subcellularLocation>
        <location evidence="2">Mitochondrion inner membrane</location>
        <topology evidence="2">Single-pass membrane protein</topology>
    </subcellularLocation>
</comment>
<organism evidence="17 18">
    <name type="scientific">Teratosphaeria nubilosa</name>
    <dbReference type="NCBI Taxonomy" id="161662"/>
    <lineage>
        <taxon>Eukaryota</taxon>
        <taxon>Fungi</taxon>
        <taxon>Dikarya</taxon>
        <taxon>Ascomycota</taxon>
        <taxon>Pezizomycotina</taxon>
        <taxon>Dothideomycetes</taxon>
        <taxon>Dothideomycetidae</taxon>
        <taxon>Mycosphaerellales</taxon>
        <taxon>Teratosphaeriaceae</taxon>
        <taxon>Teratosphaeria</taxon>
    </lineage>
</organism>
<dbReference type="GO" id="GO:0005743">
    <property type="term" value="C:mitochondrial inner membrane"/>
    <property type="evidence" value="ECO:0007669"/>
    <property type="project" value="UniProtKB-SubCell"/>
</dbReference>
<evidence type="ECO:0000256" key="11">
    <source>
        <dbReference type="ARBA" id="ARBA00022989"/>
    </source>
</evidence>
<evidence type="ECO:0000256" key="12">
    <source>
        <dbReference type="ARBA" id="ARBA00023128"/>
    </source>
</evidence>
<evidence type="ECO:0000256" key="14">
    <source>
        <dbReference type="ARBA" id="ARBA00030753"/>
    </source>
</evidence>
<evidence type="ECO:0000256" key="6">
    <source>
        <dbReference type="ARBA" id="ARBA00022660"/>
    </source>
</evidence>
<dbReference type="OrthoDB" id="2147978at2759"/>
<evidence type="ECO:0000256" key="8">
    <source>
        <dbReference type="ARBA" id="ARBA00022792"/>
    </source>
</evidence>
<evidence type="ECO:0000256" key="9">
    <source>
        <dbReference type="ARBA" id="ARBA00022946"/>
    </source>
</evidence>
<evidence type="ECO:0000256" key="7">
    <source>
        <dbReference type="ARBA" id="ARBA00022692"/>
    </source>
</evidence>
<keyword evidence="9" id="KW-0809">Transit peptide</keyword>
<keyword evidence="18" id="KW-1185">Reference proteome</keyword>
<dbReference type="Proteomes" id="UP000799436">
    <property type="component" value="Unassembled WGS sequence"/>
</dbReference>
<evidence type="ECO:0000256" key="13">
    <source>
        <dbReference type="ARBA" id="ARBA00023136"/>
    </source>
</evidence>
<comment type="subunit">
    <text evidence="16">Complex I is composed of 45 different subunits. Interacts with BCAP31.</text>
</comment>
<gene>
    <name evidence="17" type="ORF">EJ03DRAFT_328697</name>
</gene>
<sequence length="124" mass="14228">MSLLRTSRLITTSRARLQIVPHLSAARVQQQRQFSASAARSAGDHAHEDHYETPNGWLWGVKPGDKYEGEGWENIFMYGFFGSLLFGLLGYCYKPDTSIQTWALEEARRRLEVEGILEDPEKKR</sequence>
<comment type="function">
    <text evidence="1">Accessory subunit of the mitochondrial membrane respiratory chain NADH dehydrogenase (Complex I), that is believed not to be involved in catalysis. Complex I functions in the transfer of electrons from NADH to the respiratory chain. The immediate electron acceptor for the enzyme is believed to be ubiquinone.</text>
</comment>
<dbReference type="PANTHER" id="PTHR40637:SF1">
    <property type="entry name" value="ESSS SUBUNIT OF NADH:UBIQUINONE OXIDOREDUCTASE (COMPLEX I) PROTEIN"/>
    <property type="match status" value="1"/>
</dbReference>
<dbReference type="PANTHER" id="PTHR40637">
    <property type="entry name" value="ESSS SUBUNIT OF NADH:UBIQUINONE OXIDOREDUCTASE (COMPLEX I) PROTEIN"/>
    <property type="match status" value="1"/>
</dbReference>
<keyword evidence="13" id="KW-0472">Membrane</keyword>
<protein>
    <recommendedName>
        <fullName evidence="4">NADH dehydrogenase [ubiquinone] 1 beta subcomplex subunit 11, mitochondrial</fullName>
    </recommendedName>
    <alternativeName>
        <fullName evidence="15">Complex I-ESSS</fullName>
    </alternativeName>
    <alternativeName>
        <fullName evidence="14">NADH-ubiquinone oxidoreductase ESSS subunit</fullName>
    </alternativeName>
</protein>
<evidence type="ECO:0000256" key="1">
    <source>
        <dbReference type="ARBA" id="ARBA00003195"/>
    </source>
</evidence>
<evidence type="ECO:0000256" key="2">
    <source>
        <dbReference type="ARBA" id="ARBA00004434"/>
    </source>
</evidence>
<evidence type="ECO:0000256" key="3">
    <source>
        <dbReference type="ARBA" id="ARBA00008915"/>
    </source>
</evidence>
<dbReference type="EMBL" id="ML995849">
    <property type="protein sequence ID" value="KAF2767965.1"/>
    <property type="molecule type" value="Genomic_DNA"/>
</dbReference>
<proteinExistence type="inferred from homology"/>
<evidence type="ECO:0000256" key="15">
    <source>
        <dbReference type="ARBA" id="ARBA00031387"/>
    </source>
</evidence>
<comment type="similarity">
    <text evidence="3">Belongs to the complex I NDUFB11 subunit family.</text>
</comment>
<evidence type="ECO:0000256" key="16">
    <source>
        <dbReference type="ARBA" id="ARBA00046528"/>
    </source>
</evidence>
<dbReference type="InterPro" id="IPR019329">
    <property type="entry name" value="NADH_UbQ_OxRdtase_ESSS_su"/>
</dbReference>
<evidence type="ECO:0000256" key="5">
    <source>
        <dbReference type="ARBA" id="ARBA00022448"/>
    </source>
</evidence>
<evidence type="ECO:0000256" key="4">
    <source>
        <dbReference type="ARBA" id="ARBA00018632"/>
    </source>
</evidence>
<keyword evidence="5" id="KW-0813">Transport</keyword>
<name>A0A6G1L556_9PEZI</name>
<evidence type="ECO:0000313" key="17">
    <source>
        <dbReference type="EMBL" id="KAF2767965.1"/>
    </source>
</evidence>
<keyword evidence="12" id="KW-0496">Mitochondrion</keyword>